<dbReference type="Proteomes" id="UP000593765">
    <property type="component" value="Chromosome"/>
</dbReference>
<accession>A0A7M2X6A6</accession>
<name>A0A7M2X6A6_9BACT</name>
<feature type="transmembrane region" description="Helical" evidence="1">
    <location>
        <begin position="7"/>
        <end position="26"/>
    </location>
</feature>
<proteinExistence type="predicted"/>
<dbReference type="KEGG" id="hbs:IPV69_24075"/>
<dbReference type="EMBL" id="CP063458">
    <property type="protein sequence ID" value="QOV92531.1"/>
    <property type="molecule type" value="Genomic_DNA"/>
</dbReference>
<evidence type="ECO:0000256" key="1">
    <source>
        <dbReference type="SAM" id="Phobius"/>
    </source>
</evidence>
<feature type="transmembrane region" description="Helical" evidence="1">
    <location>
        <begin position="164"/>
        <end position="185"/>
    </location>
</feature>
<sequence length="324" mass="37117">MYVKSAVLMTAFVTSYLALLFVVTTWWQAVPIAAFLGLVLAGIGFNIGHDGGHNGYSEKGWINKIAAMSFDLIGGSSFQWHWKHGVFHHTYVNISGHDTDIETGILGRLSPQQPRYWFHRFQHIYLWPLYGMLAMKWQIFDDWNDIIRGRIGEHKVRRPRGKDLFIFVAGKLVAYTFMFVIPMLLHPVLSVLGLYVVAMFCMGVAMSVVFQLAHVVEDAEFPMPVGDTNKMENAWAVHQIETTVDFARDSKICSWLMGGLNFQIEHHLFPKICHINYPEMSKVVEQTCKEFGVRFSEHKTFRSGVASHYRWLKKMGQPEVTPAM</sequence>
<protein>
    <submittedName>
        <fullName evidence="3">Acyl-CoA desaturase</fullName>
    </submittedName>
</protein>
<dbReference type="PANTHER" id="PTHR19353">
    <property type="entry name" value="FATTY ACID DESATURASE 2"/>
    <property type="match status" value="1"/>
</dbReference>
<dbReference type="InterPro" id="IPR012171">
    <property type="entry name" value="Fatty_acid_desaturase"/>
</dbReference>
<dbReference type="AlphaFoldDB" id="A0A7M2X6A6"/>
<dbReference type="PANTHER" id="PTHR19353:SF19">
    <property type="entry name" value="DELTA(5) FATTY ACID DESATURASE C-RELATED"/>
    <property type="match status" value="1"/>
</dbReference>
<evidence type="ECO:0000313" key="3">
    <source>
        <dbReference type="EMBL" id="QOV92531.1"/>
    </source>
</evidence>
<dbReference type="InterPro" id="IPR005804">
    <property type="entry name" value="FA_desaturase_dom"/>
</dbReference>
<dbReference type="Pfam" id="PF00487">
    <property type="entry name" value="FA_desaturase"/>
    <property type="match status" value="1"/>
</dbReference>
<keyword evidence="4" id="KW-1185">Reference proteome</keyword>
<dbReference type="PIRSF" id="PIRSF015921">
    <property type="entry name" value="FA_sphinglp_des"/>
    <property type="match status" value="1"/>
</dbReference>
<keyword evidence="1" id="KW-0812">Transmembrane</keyword>
<dbReference type="GO" id="GO:0008610">
    <property type="term" value="P:lipid biosynthetic process"/>
    <property type="evidence" value="ECO:0007669"/>
    <property type="project" value="UniProtKB-ARBA"/>
</dbReference>
<gene>
    <name evidence="3" type="ORF">IPV69_24075</name>
</gene>
<dbReference type="GO" id="GO:0016717">
    <property type="term" value="F:oxidoreductase activity, acting on paired donors, with oxidation of a pair of donors resulting in the reduction of molecular oxygen to two molecules of water"/>
    <property type="evidence" value="ECO:0007669"/>
    <property type="project" value="TreeGrafter"/>
</dbReference>
<feature type="domain" description="Fatty acid desaturase" evidence="2">
    <location>
        <begin position="26"/>
        <end position="297"/>
    </location>
</feature>
<keyword evidence="1" id="KW-1133">Transmembrane helix</keyword>
<feature type="transmembrane region" description="Helical" evidence="1">
    <location>
        <begin position="191"/>
        <end position="213"/>
    </location>
</feature>
<evidence type="ECO:0000313" key="4">
    <source>
        <dbReference type="Proteomes" id="UP000593765"/>
    </source>
</evidence>
<organism evidence="3 4">
    <name type="scientific">Humisphaera borealis</name>
    <dbReference type="NCBI Taxonomy" id="2807512"/>
    <lineage>
        <taxon>Bacteria</taxon>
        <taxon>Pseudomonadati</taxon>
        <taxon>Planctomycetota</taxon>
        <taxon>Phycisphaerae</taxon>
        <taxon>Tepidisphaerales</taxon>
        <taxon>Tepidisphaeraceae</taxon>
        <taxon>Humisphaera</taxon>
    </lineage>
</organism>
<feature type="transmembrane region" description="Helical" evidence="1">
    <location>
        <begin position="32"/>
        <end position="49"/>
    </location>
</feature>
<keyword evidence="1" id="KW-0472">Membrane</keyword>
<dbReference type="GO" id="GO:0016020">
    <property type="term" value="C:membrane"/>
    <property type="evidence" value="ECO:0007669"/>
    <property type="project" value="TreeGrafter"/>
</dbReference>
<evidence type="ECO:0000259" key="2">
    <source>
        <dbReference type="Pfam" id="PF00487"/>
    </source>
</evidence>
<dbReference type="CDD" id="cd03506">
    <property type="entry name" value="Delta6-FADS-like"/>
    <property type="match status" value="1"/>
</dbReference>
<reference evidence="3 4" key="1">
    <citation type="submission" date="2020-10" db="EMBL/GenBank/DDBJ databases">
        <title>Wide distribution of Phycisphaera-like planctomycetes from WD2101 soil group in peatlands and genome analysis of the first cultivated representative.</title>
        <authorList>
            <person name="Dedysh S.N."/>
            <person name="Beletsky A.V."/>
            <person name="Ivanova A."/>
            <person name="Kulichevskaya I.S."/>
            <person name="Suzina N.E."/>
            <person name="Philippov D.A."/>
            <person name="Rakitin A.L."/>
            <person name="Mardanov A.V."/>
            <person name="Ravin N.V."/>
        </authorList>
    </citation>
    <scope>NUCLEOTIDE SEQUENCE [LARGE SCALE GENOMIC DNA]</scope>
    <source>
        <strain evidence="3 4">M1803</strain>
    </source>
</reference>